<dbReference type="Pfam" id="PF20475">
    <property type="entry name" value="DUF6717"/>
    <property type="match status" value="1"/>
</dbReference>
<proteinExistence type="predicted"/>
<protein>
    <submittedName>
        <fullName evidence="1">Uncharacterized protein</fullName>
    </submittedName>
</protein>
<sequence>MTMTINAVKLYKLNNIQWVFDDPGKNIYAEAFVAGADTLVDIILGEQKLDPNGELVLLFSDMPFPAPSGEMYKLTLENHKNESLGPNEGTFYDYLDHPLWLCPTLSDYYDKPPREIYVHIKGQELPDENSL</sequence>
<organism evidence="1">
    <name type="scientific">marine metagenome</name>
    <dbReference type="NCBI Taxonomy" id="408172"/>
    <lineage>
        <taxon>unclassified sequences</taxon>
        <taxon>metagenomes</taxon>
        <taxon>ecological metagenomes</taxon>
    </lineage>
</organism>
<reference evidence="1" key="1">
    <citation type="submission" date="2018-05" db="EMBL/GenBank/DDBJ databases">
        <authorList>
            <person name="Lanie J.A."/>
            <person name="Ng W.-L."/>
            <person name="Kazmierczak K.M."/>
            <person name="Andrzejewski T.M."/>
            <person name="Davidsen T.M."/>
            <person name="Wayne K.J."/>
            <person name="Tettelin H."/>
            <person name="Glass J.I."/>
            <person name="Rusch D."/>
            <person name="Podicherti R."/>
            <person name="Tsui H.-C.T."/>
            <person name="Winkler M.E."/>
        </authorList>
    </citation>
    <scope>NUCLEOTIDE SEQUENCE</scope>
</reference>
<name>A0A382Z2R3_9ZZZZ</name>
<dbReference type="EMBL" id="UINC01180335">
    <property type="protein sequence ID" value="SVD89479.1"/>
    <property type="molecule type" value="Genomic_DNA"/>
</dbReference>
<dbReference type="AlphaFoldDB" id="A0A382Z2R3"/>
<evidence type="ECO:0000313" key="1">
    <source>
        <dbReference type="EMBL" id="SVD89479.1"/>
    </source>
</evidence>
<dbReference type="InterPro" id="IPR046562">
    <property type="entry name" value="DUF6717"/>
</dbReference>
<accession>A0A382Z2R3</accession>
<gene>
    <name evidence="1" type="ORF">METZ01_LOCUS442333</name>
</gene>